<evidence type="ECO:0000256" key="5">
    <source>
        <dbReference type="ARBA" id="ARBA00022692"/>
    </source>
</evidence>
<dbReference type="Pfam" id="PF00528">
    <property type="entry name" value="BPD_transp_1"/>
    <property type="match status" value="1"/>
</dbReference>
<keyword evidence="5 8" id="KW-0812">Transmembrane</keyword>
<feature type="domain" description="ABC transmembrane type-1" evidence="9">
    <location>
        <begin position="202"/>
        <end position="408"/>
    </location>
</feature>
<evidence type="ECO:0000256" key="8">
    <source>
        <dbReference type="RuleBase" id="RU363032"/>
    </source>
</evidence>
<dbReference type="AlphaFoldDB" id="A0A831WB56"/>
<evidence type="ECO:0000313" key="10">
    <source>
        <dbReference type="EMBL" id="HEB96892.1"/>
    </source>
</evidence>
<evidence type="ECO:0000256" key="1">
    <source>
        <dbReference type="ARBA" id="ARBA00004651"/>
    </source>
</evidence>
<keyword evidence="3 8" id="KW-0813">Transport</keyword>
<keyword evidence="6 8" id="KW-1133">Transmembrane helix</keyword>
<keyword evidence="4" id="KW-1003">Cell membrane</keyword>
<dbReference type="EMBL" id="DRKP01000125">
    <property type="protein sequence ID" value="HEB96892.1"/>
    <property type="molecule type" value="Genomic_DNA"/>
</dbReference>
<dbReference type="GO" id="GO:0005886">
    <property type="term" value="C:plasma membrane"/>
    <property type="evidence" value="ECO:0007669"/>
    <property type="project" value="UniProtKB-SubCell"/>
</dbReference>
<dbReference type="PANTHER" id="PTHR42929">
    <property type="entry name" value="INNER MEMBRANE ABC TRANSPORTER PERMEASE PROTEIN YDCU-RELATED-RELATED"/>
    <property type="match status" value="1"/>
</dbReference>
<feature type="transmembrane region" description="Helical" evidence="8">
    <location>
        <begin position="288"/>
        <end position="308"/>
    </location>
</feature>
<feature type="transmembrane region" description="Helical" evidence="8">
    <location>
        <begin position="344"/>
        <end position="366"/>
    </location>
</feature>
<evidence type="ECO:0000256" key="4">
    <source>
        <dbReference type="ARBA" id="ARBA00022475"/>
    </source>
</evidence>
<organism evidence="10">
    <name type="scientific">Sedimenticola thiotaurini</name>
    <dbReference type="NCBI Taxonomy" id="1543721"/>
    <lineage>
        <taxon>Bacteria</taxon>
        <taxon>Pseudomonadati</taxon>
        <taxon>Pseudomonadota</taxon>
        <taxon>Gammaproteobacteria</taxon>
        <taxon>Chromatiales</taxon>
        <taxon>Sedimenticolaceae</taxon>
        <taxon>Sedimenticola</taxon>
    </lineage>
</organism>
<comment type="caution">
    <text evidence="10">The sequence shown here is derived from an EMBL/GenBank/DDBJ whole genome shotgun (WGS) entry which is preliminary data.</text>
</comment>
<dbReference type="InterPro" id="IPR035906">
    <property type="entry name" value="MetI-like_sf"/>
</dbReference>
<evidence type="ECO:0000256" key="2">
    <source>
        <dbReference type="ARBA" id="ARBA00007069"/>
    </source>
</evidence>
<feature type="transmembrane region" description="Helical" evidence="8">
    <location>
        <begin position="240"/>
        <end position="260"/>
    </location>
</feature>
<comment type="subcellular location">
    <subcellularLocation>
        <location evidence="1 8">Cell membrane</location>
        <topology evidence="1 8">Multi-pass membrane protein</topology>
    </subcellularLocation>
</comment>
<dbReference type="Proteomes" id="UP000886251">
    <property type="component" value="Unassembled WGS sequence"/>
</dbReference>
<feature type="transmembrane region" description="Helical" evidence="8">
    <location>
        <begin position="208"/>
        <end position="228"/>
    </location>
</feature>
<accession>A0A831WB56</accession>
<dbReference type="InterPro" id="IPR000515">
    <property type="entry name" value="MetI-like"/>
</dbReference>
<dbReference type="Gene3D" id="1.10.3720.10">
    <property type="entry name" value="MetI-like"/>
    <property type="match status" value="1"/>
</dbReference>
<name>A0A831WB56_9GAMM</name>
<dbReference type="PROSITE" id="PS50928">
    <property type="entry name" value="ABC_TM1"/>
    <property type="match status" value="1"/>
</dbReference>
<proteinExistence type="inferred from homology"/>
<keyword evidence="7 8" id="KW-0472">Membrane</keyword>
<dbReference type="PANTHER" id="PTHR42929:SF5">
    <property type="entry name" value="ABC TRANSPORTER PERMEASE PROTEIN"/>
    <property type="match status" value="1"/>
</dbReference>
<comment type="similarity">
    <text evidence="2">Belongs to the binding-protein-dependent transport system permease family. CysTW subfamily.</text>
</comment>
<sequence>MGQDQAITGSDPRLTAGEAALARRELRRHKLIALLLVVPLLLFLLFAFVAPIATMLYRGFNNPAVAQLIPGTLQRLVPWDGTGIPDRAVLTRMALDLRRLAKIRRSGKLAEELNRHLPGASSVVKSTARKLRRKSETELEQKGADLLLAANSLWSKPAIWQAVKKAGQVYTDTYYLTAMDLERTFAGDIQTRQSGQIYVKLYTKTLRMALIITLMCLLLGYPLAYFLANAPPKTANMLMIFVLLPFWTSLLVRTTAWIALLQTNGVINSFLTAASIVTDPLEMLYTEFSTVVAMTHILLPFMILPLYSVMKGIDPSYMRAAMSMGARPLSAFVSVYLPNTMPGLSAGALLVFIISVGYYITPALVGGTKGQMISNIIAFHMQQSNNWGLAAALGTLLLVLILTLYWLYDRFVGAANIKLG</sequence>
<evidence type="ECO:0000256" key="6">
    <source>
        <dbReference type="ARBA" id="ARBA00022989"/>
    </source>
</evidence>
<dbReference type="GO" id="GO:0055085">
    <property type="term" value="P:transmembrane transport"/>
    <property type="evidence" value="ECO:0007669"/>
    <property type="project" value="InterPro"/>
</dbReference>
<feature type="transmembrane region" description="Helical" evidence="8">
    <location>
        <begin position="387"/>
        <end position="408"/>
    </location>
</feature>
<reference evidence="10" key="1">
    <citation type="journal article" date="2020" name="mSystems">
        <title>Genome- and Community-Level Interaction Insights into Carbon Utilization and Element Cycling Functions of Hydrothermarchaeota in Hydrothermal Sediment.</title>
        <authorList>
            <person name="Zhou Z."/>
            <person name="Liu Y."/>
            <person name="Xu W."/>
            <person name="Pan J."/>
            <person name="Luo Z.H."/>
            <person name="Li M."/>
        </authorList>
    </citation>
    <scope>NUCLEOTIDE SEQUENCE [LARGE SCALE GENOMIC DNA]</scope>
    <source>
        <strain evidence="10">HyVt-443</strain>
    </source>
</reference>
<gene>
    <name evidence="10" type="ORF">ENI96_10745</name>
</gene>
<feature type="transmembrane region" description="Helical" evidence="8">
    <location>
        <begin position="31"/>
        <end position="53"/>
    </location>
</feature>
<dbReference type="CDD" id="cd06261">
    <property type="entry name" value="TM_PBP2"/>
    <property type="match status" value="1"/>
</dbReference>
<dbReference type="SUPFAM" id="SSF161098">
    <property type="entry name" value="MetI-like"/>
    <property type="match status" value="1"/>
</dbReference>
<evidence type="ECO:0000259" key="9">
    <source>
        <dbReference type="PROSITE" id="PS50928"/>
    </source>
</evidence>
<protein>
    <submittedName>
        <fullName evidence="10">ABC transporter permease</fullName>
    </submittedName>
</protein>
<evidence type="ECO:0000256" key="3">
    <source>
        <dbReference type="ARBA" id="ARBA00022448"/>
    </source>
</evidence>
<evidence type="ECO:0000256" key="7">
    <source>
        <dbReference type="ARBA" id="ARBA00023136"/>
    </source>
</evidence>